<name>A0A917T9D3_9ACTN</name>
<reference evidence="2" key="1">
    <citation type="journal article" date="2014" name="Int. J. Syst. Evol. Microbiol.">
        <title>Complete genome sequence of Corynebacterium casei LMG S-19264T (=DSM 44701T), isolated from a smear-ripened cheese.</title>
        <authorList>
            <consortium name="US DOE Joint Genome Institute (JGI-PGF)"/>
            <person name="Walter F."/>
            <person name="Albersmeier A."/>
            <person name="Kalinowski J."/>
            <person name="Ruckert C."/>
        </authorList>
    </citation>
    <scope>NUCLEOTIDE SEQUENCE</scope>
    <source>
        <strain evidence="2">CGMCC 4.7308</strain>
    </source>
</reference>
<accession>A0A917T9D3</accession>
<feature type="region of interest" description="Disordered" evidence="1">
    <location>
        <begin position="1"/>
        <end position="30"/>
    </location>
</feature>
<protein>
    <submittedName>
        <fullName evidence="2">Uncharacterized protein</fullName>
    </submittedName>
</protein>
<organism evidence="2 3">
    <name type="scientific">Nakamurella endophytica</name>
    <dbReference type="NCBI Taxonomy" id="1748367"/>
    <lineage>
        <taxon>Bacteria</taxon>
        <taxon>Bacillati</taxon>
        <taxon>Actinomycetota</taxon>
        <taxon>Actinomycetes</taxon>
        <taxon>Nakamurellales</taxon>
        <taxon>Nakamurellaceae</taxon>
        <taxon>Nakamurella</taxon>
    </lineage>
</organism>
<dbReference type="EMBL" id="BMNA01000014">
    <property type="protein sequence ID" value="GGM15257.1"/>
    <property type="molecule type" value="Genomic_DNA"/>
</dbReference>
<keyword evidence="3" id="KW-1185">Reference proteome</keyword>
<reference evidence="2" key="2">
    <citation type="submission" date="2020-09" db="EMBL/GenBank/DDBJ databases">
        <authorList>
            <person name="Sun Q."/>
            <person name="Zhou Y."/>
        </authorList>
    </citation>
    <scope>NUCLEOTIDE SEQUENCE</scope>
    <source>
        <strain evidence="2">CGMCC 4.7308</strain>
    </source>
</reference>
<comment type="caution">
    <text evidence="2">The sequence shown here is derived from an EMBL/GenBank/DDBJ whole genome shotgun (WGS) entry which is preliminary data.</text>
</comment>
<evidence type="ECO:0000313" key="3">
    <source>
        <dbReference type="Proteomes" id="UP000655208"/>
    </source>
</evidence>
<dbReference type="Proteomes" id="UP000655208">
    <property type="component" value="Unassembled WGS sequence"/>
</dbReference>
<sequence>MVRMSSDRRSIGPLSHEVRDRGTWSRERPPGHSRICWAAALGRARHAAPLAPEAAVPAEAGRILAADPAACLCGRQAGHTRGRRQRA</sequence>
<evidence type="ECO:0000313" key="2">
    <source>
        <dbReference type="EMBL" id="GGM15257.1"/>
    </source>
</evidence>
<proteinExistence type="predicted"/>
<evidence type="ECO:0000256" key="1">
    <source>
        <dbReference type="SAM" id="MobiDB-lite"/>
    </source>
</evidence>
<gene>
    <name evidence="2" type="ORF">GCM10011594_39060</name>
</gene>
<dbReference type="AlphaFoldDB" id="A0A917T9D3"/>